<name>A0A9J6CEY5_POLVA</name>
<comment type="caution">
    <text evidence="1">The sequence shown here is derived from an EMBL/GenBank/DDBJ whole genome shotgun (WGS) entry which is preliminary data.</text>
</comment>
<dbReference type="GO" id="GO:0032981">
    <property type="term" value="P:mitochondrial respiratory chain complex I assembly"/>
    <property type="evidence" value="ECO:0007669"/>
    <property type="project" value="TreeGrafter"/>
</dbReference>
<dbReference type="PANTHER" id="PTHR21192">
    <property type="entry name" value="NUCLEAR PROTEIN E3-3"/>
    <property type="match status" value="1"/>
</dbReference>
<reference evidence="1" key="1">
    <citation type="submission" date="2021-03" db="EMBL/GenBank/DDBJ databases">
        <title>Chromosome level genome of the anhydrobiotic midge Polypedilum vanderplanki.</title>
        <authorList>
            <person name="Yoshida Y."/>
            <person name="Kikawada T."/>
            <person name="Gusev O."/>
        </authorList>
    </citation>
    <scope>NUCLEOTIDE SEQUENCE</scope>
    <source>
        <strain evidence="1">NIAS01</strain>
        <tissue evidence="1">Whole body or cell culture</tissue>
    </source>
</reference>
<dbReference type="OrthoDB" id="20681at2759"/>
<dbReference type="Pfam" id="PF04430">
    <property type="entry name" value="DUF498"/>
    <property type="match status" value="1"/>
</dbReference>
<dbReference type="Proteomes" id="UP001107558">
    <property type="component" value="Chromosome 1"/>
</dbReference>
<proteinExistence type="predicted"/>
<dbReference type="SUPFAM" id="SSF64076">
    <property type="entry name" value="MTH938-like"/>
    <property type="match status" value="1"/>
</dbReference>
<evidence type="ECO:0000313" key="1">
    <source>
        <dbReference type="EMBL" id="KAG5680339.1"/>
    </source>
</evidence>
<keyword evidence="2" id="KW-1185">Reference proteome</keyword>
<dbReference type="GO" id="GO:0005743">
    <property type="term" value="C:mitochondrial inner membrane"/>
    <property type="evidence" value="ECO:0007669"/>
    <property type="project" value="TreeGrafter"/>
</dbReference>
<evidence type="ECO:0008006" key="3">
    <source>
        <dbReference type="Google" id="ProtNLM"/>
    </source>
</evidence>
<dbReference type="EMBL" id="JADBJN010000001">
    <property type="protein sequence ID" value="KAG5680339.1"/>
    <property type="molecule type" value="Genomic_DNA"/>
</dbReference>
<evidence type="ECO:0000313" key="2">
    <source>
        <dbReference type="Proteomes" id="UP001107558"/>
    </source>
</evidence>
<gene>
    <name evidence="1" type="ORF">PVAND_009850</name>
</gene>
<dbReference type="PANTHER" id="PTHR21192:SF2">
    <property type="entry name" value="NADH DEHYDROGENASE [UBIQUINONE] 1 ALPHA SUBCOMPLEX ASSEMBLY FACTOR 3"/>
    <property type="match status" value="1"/>
</dbReference>
<organism evidence="1 2">
    <name type="scientific">Polypedilum vanderplanki</name>
    <name type="common">Sleeping chironomid midge</name>
    <dbReference type="NCBI Taxonomy" id="319348"/>
    <lineage>
        <taxon>Eukaryota</taxon>
        <taxon>Metazoa</taxon>
        <taxon>Ecdysozoa</taxon>
        <taxon>Arthropoda</taxon>
        <taxon>Hexapoda</taxon>
        <taxon>Insecta</taxon>
        <taxon>Pterygota</taxon>
        <taxon>Neoptera</taxon>
        <taxon>Endopterygota</taxon>
        <taxon>Diptera</taxon>
        <taxon>Nematocera</taxon>
        <taxon>Chironomoidea</taxon>
        <taxon>Chironomidae</taxon>
        <taxon>Chironominae</taxon>
        <taxon>Polypedilum</taxon>
        <taxon>Polypedilum</taxon>
    </lineage>
</organism>
<accession>A0A9J6CEY5</accession>
<sequence length="150" mass="17115">MSLRKLIFNRNSLLLRAANQHINKHQFCTASNPGTKTYEGDGKTSVNILNNDMENGLLINSISQAGFRLNNDIFIIGPMIILPRSVLSWNIENFNHINENSLSIFKVIEPKMDLIVIGIGDQKPTAEFQRKILAFMRKYNVNKEEWSPVL</sequence>
<dbReference type="Gene3D" id="3.40.1230.10">
    <property type="entry name" value="MTH938-like"/>
    <property type="match status" value="1"/>
</dbReference>
<protein>
    <recommendedName>
        <fullName evidence="3">NADH dehydrogenase [ubiquinone] 1 alpha subcomplex assembly factor 3</fullName>
    </recommendedName>
</protein>
<dbReference type="InterPro" id="IPR007523">
    <property type="entry name" value="NDUFAF3/AAMDC"/>
</dbReference>
<dbReference type="InterPro" id="IPR036748">
    <property type="entry name" value="MTH938-like_sf"/>
</dbReference>
<dbReference type="AlphaFoldDB" id="A0A9J6CEY5"/>